<evidence type="ECO:0000256" key="21">
    <source>
        <dbReference type="SAM" id="Phobius"/>
    </source>
</evidence>
<proteinExistence type="predicted"/>
<evidence type="ECO:0000256" key="19">
    <source>
        <dbReference type="ARBA" id="ARBA00040454"/>
    </source>
</evidence>
<evidence type="ECO:0000256" key="16">
    <source>
        <dbReference type="ARBA" id="ARBA00023016"/>
    </source>
</evidence>
<keyword evidence="14" id="KW-0904">Protein phosphatase</keyword>
<keyword evidence="25" id="KW-1185">Reference proteome</keyword>
<dbReference type="EC" id="2.7.13.3" evidence="5"/>
<dbReference type="PROSITE" id="PS50885">
    <property type="entry name" value="HAMP"/>
    <property type="match status" value="1"/>
</dbReference>
<dbReference type="InterPro" id="IPR050980">
    <property type="entry name" value="2C_sensor_his_kinase"/>
</dbReference>
<dbReference type="PANTHER" id="PTHR44936">
    <property type="entry name" value="SENSOR PROTEIN CREC"/>
    <property type="match status" value="1"/>
</dbReference>
<evidence type="ECO:0000256" key="9">
    <source>
        <dbReference type="ARBA" id="ARBA00022741"/>
    </source>
</evidence>
<keyword evidence="6" id="KW-1003">Cell membrane</keyword>
<dbReference type="SUPFAM" id="SSF55874">
    <property type="entry name" value="ATPase domain of HSP90 chaperone/DNA topoisomerase II/histidine kinase"/>
    <property type="match status" value="1"/>
</dbReference>
<evidence type="ECO:0000256" key="3">
    <source>
        <dbReference type="ARBA" id="ARBA00001946"/>
    </source>
</evidence>
<evidence type="ECO:0000256" key="7">
    <source>
        <dbReference type="ARBA" id="ARBA00022553"/>
    </source>
</evidence>
<evidence type="ECO:0000313" key="25">
    <source>
        <dbReference type="Proteomes" id="UP000199317"/>
    </source>
</evidence>
<keyword evidence="21" id="KW-1133">Transmembrane helix</keyword>
<dbReference type="GO" id="GO:0005886">
    <property type="term" value="C:plasma membrane"/>
    <property type="evidence" value="ECO:0007669"/>
    <property type="project" value="UniProtKB-SubCell"/>
</dbReference>
<comment type="cofactor">
    <cofactor evidence="2">
        <name>Mn(2+)</name>
        <dbReference type="ChEBI" id="CHEBI:29035"/>
    </cofactor>
</comment>
<evidence type="ECO:0000256" key="20">
    <source>
        <dbReference type="ARBA" id="ARBA00041776"/>
    </source>
</evidence>
<keyword evidence="10 24" id="KW-0418">Kinase</keyword>
<dbReference type="Pfam" id="PF02518">
    <property type="entry name" value="HATPase_c"/>
    <property type="match status" value="1"/>
</dbReference>
<keyword evidence="15" id="KW-0902">Two-component regulatory system</keyword>
<feature type="domain" description="Histidine kinase" evidence="22">
    <location>
        <begin position="288"/>
        <end position="494"/>
    </location>
</feature>
<evidence type="ECO:0000256" key="12">
    <source>
        <dbReference type="ARBA" id="ARBA00022840"/>
    </source>
</evidence>
<dbReference type="InterPro" id="IPR004358">
    <property type="entry name" value="Sig_transdc_His_kin-like_C"/>
</dbReference>
<dbReference type="SUPFAM" id="SSF47384">
    <property type="entry name" value="Homodimeric domain of signal transducing histidine kinase"/>
    <property type="match status" value="1"/>
</dbReference>
<sequence length="495" mass="52597">MRTYPTRGSSVRSLRIQLTLFWTLLLGACALVAVVLTVLYQSGSGAQVAAGRTRVAQACSDIAARYAQSVPGVAADAPREDLLRVLLRVVLLEAPRVEGGAWSASGGMLAYAYPTYEGSGVKSDVPSAEEPLIVEMARQASAGRQPLVNLVRGSREVLIVAACPLSAHPGTAVWTMTRVHAGAIAAQDSLRAGIAILALLVVVSGAWLGWMLQRGLRQVQRMEDALAQAGGDTVPVLQHTGIRELDRIVDGFNSFGTRLQEARERLREALAQQHRDMRLTALGRLTASVAHEIRNPIAAMRLKADNALAAPPARHADALAAIGTQIDRLEGLVQSLLTLVQPLQLEPHPVDLPAWLQERLDTARAAAETRGVRLSLRGDAPATAVFDPVHAARAIDNLLDNAVRHAPQGGEAVLSARVDAARSRCVIAVEDDGPGVPEALRAQLFEPFATGRTDGNGLGLALAREVALAHGGDLHYAPREGGGARFLLKLPWHAS</sequence>
<evidence type="ECO:0000256" key="6">
    <source>
        <dbReference type="ARBA" id="ARBA00022475"/>
    </source>
</evidence>
<evidence type="ECO:0000259" key="23">
    <source>
        <dbReference type="PROSITE" id="PS50885"/>
    </source>
</evidence>
<evidence type="ECO:0000256" key="8">
    <source>
        <dbReference type="ARBA" id="ARBA00022679"/>
    </source>
</evidence>
<keyword evidence="21" id="KW-0812">Transmembrane</keyword>
<dbReference type="RefSeq" id="WP_092836796.1">
    <property type="nucleotide sequence ID" value="NZ_CP028290.1"/>
</dbReference>
<dbReference type="PANTHER" id="PTHR44936:SF9">
    <property type="entry name" value="SENSOR PROTEIN CREC"/>
    <property type="match status" value="1"/>
</dbReference>
<gene>
    <name evidence="24" type="ORF">SAMN04489708_12370</name>
</gene>
<evidence type="ECO:0000256" key="2">
    <source>
        <dbReference type="ARBA" id="ARBA00001936"/>
    </source>
</evidence>
<dbReference type="Proteomes" id="UP000199317">
    <property type="component" value="Unassembled WGS sequence"/>
</dbReference>
<dbReference type="InterPro" id="IPR005467">
    <property type="entry name" value="His_kinase_dom"/>
</dbReference>
<dbReference type="Gene3D" id="1.10.287.130">
    <property type="match status" value="1"/>
</dbReference>
<dbReference type="GO" id="GO:0005524">
    <property type="term" value="F:ATP binding"/>
    <property type="evidence" value="ECO:0007669"/>
    <property type="project" value="UniProtKB-KW"/>
</dbReference>
<dbReference type="SMART" id="SM00388">
    <property type="entry name" value="HisKA"/>
    <property type="match status" value="1"/>
</dbReference>
<evidence type="ECO:0000256" key="5">
    <source>
        <dbReference type="ARBA" id="ARBA00012438"/>
    </source>
</evidence>
<feature type="transmembrane region" description="Helical" evidence="21">
    <location>
        <begin position="192"/>
        <end position="212"/>
    </location>
</feature>
<dbReference type="PROSITE" id="PS50109">
    <property type="entry name" value="HIS_KIN"/>
    <property type="match status" value="1"/>
</dbReference>
<evidence type="ECO:0000256" key="1">
    <source>
        <dbReference type="ARBA" id="ARBA00000085"/>
    </source>
</evidence>
<dbReference type="OrthoDB" id="224978at2"/>
<keyword evidence="8" id="KW-0808">Transferase</keyword>
<keyword evidence="9" id="KW-0547">Nucleotide-binding</keyword>
<accession>A0A1H0V520</accession>
<dbReference type="GO" id="GO:0004721">
    <property type="term" value="F:phosphoprotein phosphatase activity"/>
    <property type="evidence" value="ECO:0007669"/>
    <property type="project" value="UniProtKB-KW"/>
</dbReference>
<dbReference type="Pfam" id="PF00512">
    <property type="entry name" value="HisKA"/>
    <property type="match status" value="1"/>
</dbReference>
<dbReference type="InterPro" id="IPR003661">
    <property type="entry name" value="HisK_dim/P_dom"/>
</dbReference>
<evidence type="ECO:0000259" key="22">
    <source>
        <dbReference type="PROSITE" id="PS50109"/>
    </source>
</evidence>
<comment type="cofactor">
    <cofactor evidence="3">
        <name>Mg(2+)</name>
        <dbReference type="ChEBI" id="CHEBI:18420"/>
    </cofactor>
</comment>
<dbReference type="Gene3D" id="3.30.565.10">
    <property type="entry name" value="Histidine kinase-like ATPase, C-terminal domain"/>
    <property type="match status" value="1"/>
</dbReference>
<dbReference type="EMBL" id="FNJL01000023">
    <property type="protein sequence ID" value="SDP73461.1"/>
    <property type="molecule type" value="Genomic_DNA"/>
</dbReference>
<evidence type="ECO:0000256" key="17">
    <source>
        <dbReference type="ARBA" id="ARBA00023026"/>
    </source>
</evidence>
<dbReference type="InterPro" id="IPR003594">
    <property type="entry name" value="HATPase_dom"/>
</dbReference>
<evidence type="ECO:0000256" key="10">
    <source>
        <dbReference type="ARBA" id="ARBA00022777"/>
    </source>
</evidence>
<protein>
    <recommendedName>
        <fullName evidence="19">Signal transduction histidine-protein kinase/phosphatase MprB</fullName>
        <ecNumber evidence="5">2.7.13.3</ecNumber>
    </recommendedName>
    <alternativeName>
        <fullName evidence="20">Mycobacterial persistence regulator B</fullName>
    </alternativeName>
</protein>
<dbReference type="PRINTS" id="PR00344">
    <property type="entry name" value="BCTRLSENSOR"/>
</dbReference>
<keyword evidence="17" id="KW-0843">Virulence</keyword>
<comment type="subcellular location">
    <subcellularLocation>
        <location evidence="4">Cell membrane</location>
        <topology evidence="4">Multi-pass membrane protein</topology>
    </subcellularLocation>
</comment>
<evidence type="ECO:0000256" key="4">
    <source>
        <dbReference type="ARBA" id="ARBA00004651"/>
    </source>
</evidence>
<name>A0A1H0V520_9BURK</name>
<organism evidence="24 25">
    <name type="scientific">Paracidovorax cattleyae</name>
    <dbReference type="NCBI Taxonomy" id="80868"/>
    <lineage>
        <taxon>Bacteria</taxon>
        <taxon>Pseudomonadati</taxon>
        <taxon>Pseudomonadota</taxon>
        <taxon>Betaproteobacteria</taxon>
        <taxon>Burkholderiales</taxon>
        <taxon>Comamonadaceae</taxon>
        <taxon>Paracidovorax</taxon>
    </lineage>
</organism>
<evidence type="ECO:0000256" key="18">
    <source>
        <dbReference type="ARBA" id="ARBA00023211"/>
    </source>
</evidence>
<dbReference type="InterPro" id="IPR036890">
    <property type="entry name" value="HATPase_C_sf"/>
</dbReference>
<dbReference type="GO" id="GO:0000155">
    <property type="term" value="F:phosphorelay sensor kinase activity"/>
    <property type="evidence" value="ECO:0007669"/>
    <property type="project" value="InterPro"/>
</dbReference>
<dbReference type="SMART" id="SM00387">
    <property type="entry name" value="HATPase_c"/>
    <property type="match status" value="1"/>
</dbReference>
<evidence type="ECO:0000256" key="11">
    <source>
        <dbReference type="ARBA" id="ARBA00022801"/>
    </source>
</evidence>
<feature type="domain" description="HAMP" evidence="23">
    <location>
        <begin position="213"/>
        <end position="264"/>
    </location>
</feature>
<dbReference type="InterPro" id="IPR036097">
    <property type="entry name" value="HisK_dim/P_sf"/>
</dbReference>
<keyword evidence="7" id="KW-0597">Phosphoprotein</keyword>
<keyword evidence="16" id="KW-0346">Stress response</keyword>
<dbReference type="CDD" id="cd00075">
    <property type="entry name" value="HATPase"/>
    <property type="match status" value="1"/>
</dbReference>
<keyword evidence="11" id="KW-0378">Hydrolase</keyword>
<keyword evidence="12" id="KW-0067">ATP-binding</keyword>
<dbReference type="PROSITE" id="PS51257">
    <property type="entry name" value="PROKAR_LIPOPROTEIN"/>
    <property type="match status" value="1"/>
</dbReference>
<dbReference type="AlphaFoldDB" id="A0A1H0V520"/>
<keyword evidence="21" id="KW-0472">Membrane</keyword>
<keyword evidence="18" id="KW-0464">Manganese</keyword>
<keyword evidence="13" id="KW-0460">Magnesium</keyword>
<comment type="catalytic activity">
    <reaction evidence="1">
        <text>ATP + protein L-histidine = ADP + protein N-phospho-L-histidine.</text>
        <dbReference type="EC" id="2.7.13.3"/>
    </reaction>
</comment>
<evidence type="ECO:0000256" key="14">
    <source>
        <dbReference type="ARBA" id="ARBA00022912"/>
    </source>
</evidence>
<evidence type="ECO:0000256" key="13">
    <source>
        <dbReference type="ARBA" id="ARBA00022842"/>
    </source>
</evidence>
<dbReference type="CDD" id="cd00082">
    <property type="entry name" value="HisKA"/>
    <property type="match status" value="1"/>
</dbReference>
<feature type="transmembrane region" description="Helical" evidence="21">
    <location>
        <begin position="20"/>
        <end position="40"/>
    </location>
</feature>
<evidence type="ECO:0000256" key="15">
    <source>
        <dbReference type="ARBA" id="ARBA00023012"/>
    </source>
</evidence>
<evidence type="ECO:0000313" key="24">
    <source>
        <dbReference type="EMBL" id="SDP73461.1"/>
    </source>
</evidence>
<dbReference type="InterPro" id="IPR003660">
    <property type="entry name" value="HAMP_dom"/>
</dbReference>
<reference evidence="25" key="1">
    <citation type="submission" date="2016-10" db="EMBL/GenBank/DDBJ databases">
        <authorList>
            <person name="Varghese N."/>
            <person name="Submissions S."/>
        </authorList>
    </citation>
    <scope>NUCLEOTIDE SEQUENCE [LARGE SCALE GENOMIC DNA]</scope>
    <source>
        <strain evidence="25">DSM 17101</strain>
    </source>
</reference>